<proteinExistence type="predicted"/>
<name>A0A8S3YQS7_9EUPU</name>
<gene>
    <name evidence="1" type="ORF">CUNI_LOCUS4977</name>
</gene>
<comment type="caution">
    <text evidence="1">The sequence shown here is derived from an EMBL/GenBank/DDBJ whole genome shotgun (WGS) entry which is preliminary data.</text>
</comment>
<dbReference type="AlphaFoldDB" id="A0A8S3YQS7"/>
<dbReference type="EMBL" id="CAJHNH020000708">
    <property type="protein sequence ID" value="CAG5119419.1"/>
    <property type="molecule type" value="Genomic_DNA"/>
</dbReference>
<sequence>VLAKGSRCDFKGPHVCFPRAAGVLAKDCIFDLPDLQYIPEKKIRQDIQSTAEQTSIKIDKAIIHSWFL</sequence>
<reference evidence="1" key="1">
    <citation type="submission" date="2021-04" db="EMBL/GenBank/DDBJ databases">
        <authorList>
            <consortium name="Molecular Ecology Group"/>
        </authorList>
    </citation>
    <scope>NUCLEOTIDE SEQUENCE</scope>
</reference>
<evidence type="ECO:0000313" key="2">
    <source>
        <dbReference type="Proteomes" id="UP000678393"/>
    </source>
</evidence>
<keyword evidence="2" id="KW-1185">Reference proteome</keyword>
<feature type="non-terminal residue" evidence="1">
    <location>
        <position position="1"/>
    </location>
</feature>
<organism evidence="1 2">
    <name type="scientific">Candidula unifasciata</name>
    <dbReference type="NCBI Taxonomy" id="100452"/>
    <lineage>
        <taxon>Eukaryota</taxon>
        <taxon>Metazoa</taxon>
        <taxon>Spiralia</taxon>
        <taxon>Lophotrochozoa</taxon>
        <taxon>Mollusca</taxon>
        <taxon>Gastropoda</taxon>
        <taxon>Heterobranchia</taxon>
        <taxon>Euthyneura</taxon>
        <taxon>Panpulmonata</taxon>
        <taxon>Eupulmonata</taxon>
        <taxon>Stylommatophora</taxon>
        <taxon>Helicina</taxon>
        <taxon>Helicoidea</taxon>
        <taxon>Geomitridae</taxon>
        <taxon>Candidula</taxon>
    </lineage>
</organism>
<accession>A0A8S3YQS7</accession>
<evidence type="ECO:0000313" key="1">
    <source>
        <dbReference type="EMBL" id="CAG5119419.1"/>
    </source>
</evidence>
<dbReference type="Proteomes" id="UP000678393">
    <property type="component" value="Unassembled WGS sequence"/>
</dbReference>
<protein>
    <submittedName>
        <fullName evidence="1">Uncharacterized protein</fullName>
    </submittedName>
</protein>